<keyword evidence="5" id="KW-1133">Transmembrane helix</keyword>
<evidence type="ECO:0000256" key="7">
    <source>
        <dbReference type="ARBA" id="ARBA00023180"/>
    </source>
</evidence>
<keyword evidence="11" id="KW-0378">Hydrolase</keyword>
<dbReference type="GO" id="GO:0006078">
    <property type="term" value="P:(1-&gt;6)-beta-D-glucan biosynthetic process"/>
    <property type="evidence" value="ECO:0007669"/>
    <property type="project" value="TreeGrafter"/>
</dbReference>
<dbReference type="GO" id="GO:0015926">
    <property type="term" value="F:glucosidase activity"/>
    <property type="evidence" value="ECO:0007669"/>
    <property type="project" value="TreeGrafter"/>
</dbReference>
<proteinExistence type="inferred from homology"/>
<sequence>MACQFSLSADPSAWGTELTPGHPEPDDYLHNPDPRRDRKNDNGGTIFTIRGIANLGFLLSAHILVDSAGYPLISHFLSMRPSTLGGYNLGGINASGQVPVMSNHFALVDPDTPSSALYFNTFKDGSQWDLVFSDEFNVPNRSFYPGDDPYWEAVDLNYWQTGDLEWYDPAAVTTNADGHLVITLSKMQTHNLSYQGGHLSSWNKFCFTGGYIEVNVSLPGDPRNVGLWPAIWMMGNLGRAGYGASLEGTWPYSYDACDWGTLPNQTFNGLPALTQTAGDPYHNNVLSYLPGQRLSSCTCPGESHPGPQNSDGSFVGRSAPELDIFEATVLGGLHGAGIGQVSQSCQTAPFDDHYYWKNSTSDAHVYDPTVTHLNPYRGSITQEAVSALSNTSQTAYEVSGGFTTYGVEYQPGPNGYITWISNGKAAWTMYPSALGKLCPRRPNTNVNISQRLIPAEPLYIIMNLGISYSFGRISELLTFPTSMAIDYVRVYQDPNHRNIGCSPEDFPTEAYINTYIEAYMNPNLTTWQGATGGSYNQTFPKNKLIDQC</sequence>
<dbReference type="GO" id="GO:0005789">
    <property type="term" value="C:endoplasmic reticulum membrane"/>
    <property type="evidence" value="ECO:0007669"/>
    <property type="project" value="TreeGrafter"/>
</dbReference>
<feature type="domain" description="GH16" evidence="10">
    <location>
        <begin position="116"/>
        <end position="496"/>
    </location>
</feature>
<dbReference type="InterPro" id="IPR013320">
    <property type="entry name" value="ConA-like_dom_sf"/>
</dbReference>
<dbReference type="AlphaFoldDB" id="A0A9P6DJL1"/>
<dbReference type="Pfam" id="PF03935">
    <property type="entry name" value="SKN1_KRE6_Sbg1"/>
    <property type="match status" value="1"/>
</dbReference>
<keyword evidence="3" id="KW-0812">Transmembrane</keyword>
<dbReference type="Gene3D" id="2.60.120.200">
    <property type="match status" value="2"/>
</dbReference>
<evidence type="ECO:0000256" key="3">
    <source>
        <dbReference type="ARBA" id="ARBA00022692"/>
    </source>
</evidence>
<evidence type="ECO:0000313" key="11">
    <source>
        <dbReference type="EMBL" id="KAF9505641.1"/>
    </source>
</evidence>
<keyword evidence="12" id="KW-1185">Reference proteome</keyword>
<evidence type="ECO:0000256" key="8">
    <source>
        <dbReference type="ARBA" id="ARBA00023316"/>
    </source>
</evidence>
<keyword evidence="7" id="KW-0325">Glycoprotein</keyword>
<evidence type="ECO:0000259" key="10">
    <source>
        <dbReference type="PROSITE" id="PS51762"/>
    </source>
</evidence>
<gene>
    <name evidence="11" type="ORF">BS47DRAFT_1306351</name>
</gene>
<name>A0A9P6DJL1_9AGAM</name>
<feature type="compositionally biased region" description="Basic and acidic residues" evidence="9">
    <location>
        <begin position="23"/>
        <end position="41"/>
    </location>
</feature>
<accession>A0A9P6DJL1</accession>
<evidence type="ECO:0000256" key="6">
    <source>
        <dbReference type="ARBA" id="ARBA00023136"/>
    </source>
</evidence>
<comment type="caution">
    <text evidence="11">The sequence shown here is derived from an EMBL/GenBank/DDBJ whole genome shotgun (WGS) entry which is preliminary data.</text>
</comment>
<dbReference type="OrthoDB" id="412647at2759"/>
<dbReference type="PANTHER" id="PTHR31361">
    <property type="entry name" value="BETA-GLUCAN SYNTHESIS-ASSOCIATED PROTEIN KRE6-RELATED"/>
    <property type="match status" value="1"/>
</dbReference>
<dbReference type="GO" id="GO:0031505">
    <property type="term" value="P:fungal-type cell wall organization"/>
    <property type="evidence" value="ECO:0007669"/>
    <property type="project" value="TreeGrafter"/>
</dbReference>
<evidence type="ECO:0000256" key="9">
    <source>
        <dbReference type="SAM" id="MobiDB-lite"/>
    </source>
</evidence>
<comment type="subcellular location">
    <subcellularLocation>
        <location evidence="1">Membrane</location>
        <topology evidence="1">Single-pass type II membrane protein</topology>
    </subcellularLocation>
</comment>
<evidence type="ECO:0000256" key="4">
    <source>
        <dbReference type="ARBA" id="ARBA00022968"/>
    </source>
</evidence>
<dbReference type="InterPro" id="IPR005629">
    <property type="entry name" value="Skn1/Kre6/Sbg1"/>
</dbReference>
<dbReference type="PANTHER" id="PTHR31361:SF1">
    <property type="entry name" value="BETA-GLUCAN SYNTHESIS-ASSOCIATED PROTEIN KRE6-RELATED"/>
    <property type="match status" value="1"/>
</dbReference>
<evidence type="ECO:0000256" key="1">
    <source>
        <dbReference type="ARBA" id="ARBA00004606"/>
    </source>
</evidence>
<dbReference type="SUPFAM" id="SSF49899">
    <property type="entry name" value="Concanavalin A-like lectins/glucanases"/>
    <property type="match status" value="1"/>
</dbReference>
<protein>
    <submittedName>
        <fullName evidence="11">Glycoside hydrolase family 16 protein</fullName>
    </submittedName>
</protein>
<comment type="similarity">
    <text evidence="2">Belongs to the SKN1/KRE6 family.</text>
</comment>
<organism evidence="11 12">
    <name type="scientific">Hydnum rufescens UP504</name>
    <dbReference type="NCBI Taxonomy" id="1448309"/>
    <lineage>
        <taxon>Eukaryota</taxon>
        <taxon>Fungi</taxon>
        <taxon>Dikarya</taxon>
        <taxon>Basidiomycota</taxon>
        <taxon>Agaricomycotina</taxon>
        <taxon>Agaricomycetes</taxon>
        <taxon>Cantharellales</taxon>
        <taxon>Hydnaceae</taxon>
        <taxon>Hydnum</taxon>
    </lineage>
</organism>
<reference evidence="11" key="1">
    <citation type="journal article" date="2020" name="Nat. Commun.">
        <title>Large-scale genome sequencing of mycorrhizal fungi provides insights into the early evolution of symbiotic traits.</title>
        <authorList>
            <person name="Miyauchi S."/>
            <person name="Kiss E."/>
            <person name="Kuo A."/>
            <person name="Drula E."/>
            <person name="Kohler A."/>
            <person name="Sanchez-Garcia M."/>
            <person name="Morin E."/>
            <person name="Andreopoulos B."/>
            <person name="Barry K.W."/>
            <person name="Bonito G."/>
            <person name="Buee M."/>
            <person name="Carver A."/>
            <person name="Chen C."/>
            <person name="Cichocki N."/>
            <person name="Clum A."/>
            <person name="Culley D."/>
            <person name="Crous P.W."/>
            <person name="Fauchery L."/>
            <person name="Girlanda M."/>
            <person name="Hayes R.D."/>
            <person name="Keri Z."/>
            <person name="LaButti K."/>
            <person name="Lipzen A."/>
            <person name="Lombard V."/>
            <person name="Magnuson J."/>
            <person name="Maillard F."/>
            <person name="Murat C."/>
            <person name="Nolan M."/>
            <person name="Ohm R.A."/>
            <person name="Pangilinan J."/>
            <person name="Pereira M.F."/>
            <person name="Perotto S."/>
            <person name="Peter M."/>
            <person name="Pfister S."/>
            <person name="Riley R."/>
            <person name="Sitrit Y."/>
            <person name="Stielow J.B."/>
            <person name="Szollosi G."/>
            <person name="Zifcakova L."/>
            <person name="Stursova M."/>
            <person name="Spatafora J.W."/>
            <person name="Tedersoo L."/>
            <person name="Vaario L.M."/>
            <person name="Yamada A."/>
            <person name="Yan M."/>
            <person name="Wang P."/>
            <person name="Xu J."/>
            <person name="Bruns T."/>
            <person name="Baldrian P."/>
            <person name="Vilgalys R."/>
            <person name="Dunand C."/>
            <person name="Henrissat B."/>
            <person name="Grigoriev I.V."/>
            <person name="Hibbett D."/>
            <person name="Nagy L.G."/>
            <person name="Martin F.M."/>
        </authorList>
    </citation>
    <scope>NUCLEOTIDE SEQUENCE</scope>
    <source>
        <strain evidence="11">UP504</strain>
    </source>
</reference>
<keyword evidence="6" id="KW-0472">Membrane</keyword>
<dbReference type="PROSITE" id="PS51762">
    <property type="entry name" value="GH16_2"/>
    <property type="match status" value="1"/>
</dbReference>
<dbReference type="EMBL" id="MU129143">
    <property type="protein sequence ID" value="KAF9505641.1"/>
    <property type="molecule type" value="Genomic_DNA"/>
</dbReference>
<evidence type="ECO:0000256" key="5">
    <source>
        <dbReference type="ARBA" id="ARBA00022989"/>
    </source>
</evidence>
<keyword evidence="4" id="KW-0735">Signal-anchor</keyword>
<dbReference type="InterPro" id="IPR000757">
    <property type="entry name" value="Beta-glucanase-like"/>
</dbReference>
<feature type="region of interest" description="Disordered" evidence="9">
    <location>
        <begin position="1"/>
        <end position="42"/>
    </location>
</feature>
<evidence type="ECO:0000256" key="2">
    <source>
        <dbReference type="ARBA" id="ARBA00010962"/>
    </source>
</evidence>
<keyword evidence="8" id="KW-0961">Cell wall biogenesis/degradation</keyword>
<dbReference type="Proteomes" id="UP000886523">
    <property type="component" value="Unassembled WGS sequence"/>
</dbReference>
<dbReference type="GO" id="GO:0005886">
    <property type="term" value="C:plasma membrane"/>
    <property type="evidence" value="ECO:0007669"/>
    <property type="project" value="TreeGrafter"/>
</dbReference>
<evidence type="ECO:0000313" key="12">
    <source>
        <dbReference type="Proteomes" id="UP000886523"/>
    </source>
</evidence>